<evidence type="ECO:0000313" key="10">
    <source>
        <dbReference type="Proteomes" id="UP000252100"/>
    </source>
</evidence>
<evidence type="ECO:0000256" key="2">
    <source>
        <dbReference type="ARBA" id="ARBA00007362"/>
    </source>
</evidence>
<dbReference type="PANTHER" id="PTHR32322">
    <property type="entry name" value="INNER MEMBRANE TRANSPORTER"/>
    <property type="match status" value="1"/>
</dbReference>
<dbReference type="InterPro" id="IPR037185">
    <property type="entry name" value="EmrE-like"/>
</dbReference>
<dbReference type="Proteomes" id="UP000252100">
    <property type="component" value="Chromosome"/>
</dbReference>
<feature type="transmembrane region" description="Helical" evidence="7">
    <location>
        <begin position="75"/>
        <end position="97"/>
    </location>
</feature>
<dbReference type="KEGG" id="rue:DT065_12730"/>
<evidence type="ECO:0000256" key="3">
    <source>
        <dbReference type="ARBA" id="ARBA00022475"/>
    </source>
</evidence>
<feature type="transmembrane region" description="Helical" evidence="7">
    <location>
        <begin position="220"/>
        <end position="238"/>
    </location>
</feature>
<evidence type="ECO:0000259" key="8">
    <source>
        <dbReference type="Pfam" id="PF00892"/>
    </source>
</evidence>
<keyword evidence="10" id="KW-1185">Reference proteome</keyword>
<evidence type="ECO:0000256" key="6">
    <source>
        <dbReference type="ARBA" id="ARBA00023136"/>
    </source>
</evidence>
<accession>A0A345C0Q5</accession>
<dbReference type="InterPro" id="IPR050638">
    <property type="entry name" value="AA-Vitamin_Transporters"/>
</dbReference>
<evidence type="ECO:0000256" key="5">
    <source>
        <dbReference type="ARBA" id="ARBA00022989"/>
    </source>
</evidence>
<feature type="domain" description="EamA" evidence="8">
    <location>
        <begin position="15"/>
        <end position="145"/>
    </location>
</feature>
<name>A0A345C0Q5_9BACI</name>
<feature type="transmembrane region" description="Helical" evidence="7">
    <location>
        <begin position="185"/>
        <end position="214"/>
    </location>
</feature>
<dbReference type="AlphaFoldDB" id="A0A345C0Q5"/>
<evidence type="ECO:0000256" key="1">
    <source>
        <dbReference type="ARBA" id="ARBA00004651"/>
    </source>
</evidence>
<dbReference type="InterPro" id="IPR000620">
    <property type="entry name" value="EamA_dom"/>
</dbReference>
<organism evidence="9 10">
    <name type="scientific">Salicibibacter kimchii</name>
    <dbReference type="NCBI Taxonomy" id="2099786"/>
    <lineage>
        <taxon>Bacteria</taxon>
        <taxon>Bacillati</taxon>
        <taxon>Bacillota</taxon>
        <taxon>Bacilli</taxon>
        <taxon>Bacillales</taxon>
        <taxon>Bacillaceae</taxon>
        <taxon>Salicibibacter</taxon>
    </lineage>
</organism>
<evidence type="ECO:0000256" key="4">
    <source>
        <dbReference type="ARBA" id="ARBA00022692"/>
    </source>
</evidence>
<feature type="domain" description="EamA" evidence="8">
    <location>
        <begin position="155"/>
        <end position="289"/>
    </location>
</feature>
<evidence type="ECO:0000256" key="7">
    <source>
        <dbReference type="SAM" id="Phobius"/>
    </source>
</evidence>
<sequence length="304" mass="32983">MVKKINLYRKYNYVGVIALICATIIWGSTFVATQPLLDNTGALTVTALRFSIGVIALLPLAYYQGFRLKMVFKKFFIVFGFTGITCYFGLQNLGLLYTSAGNASLIQAGIPAVTAILAFIILKEKLSPKKVIGIILSIFGVILVSSVVPESGDLFGNILIITSVISYGLYTVIGKLIRKNQYSAVVTTISGFVSGLLFLIPFVAIETLLIGLPIITINEWIILIYLGVIGSAATLFLWNYALKYVNASVAGVYVNLIPVVGLIFAWYFGESITLVQLTGIALVLLGVLISEIKTKKFINENIVG</sequence>
<feature type="transmembrane region" description="Helical" evidence="7">
    <location>
        <begin position="250"/>
        <end position="268"/>
    </location>
</feature>
<feature type="transmembrane region" description="Helical" evidence="7">
    <location>
        <begin position="43"/>
        <end position="63"/>
    </location>
</feature>
<dbReference type="Pfam" id="PF00892">
    <property type="entry name" value="EamA"/>
    <property type="match status" value="2"/>
</dbReference>
<evidence type="ECO:0000313" key="9">
    <source>
        <dbReference type="EMBL" id="AXF56786.1"/>
    </source>
</evidence>
<keyword evidence="3" id="KW-1003">Cell membrane</keyword>
<reference evidence="9 10" key="1">
    <citation type="journal article" date="2018" name="J. Microbiol.">
        <title>Salicibibacter kimchii gen. nov., sp. nov., a moderately halophilic and alkalitolerant bacterium in the family Bacillaceae, isolated from kimchi.</title>
        <authorList>
            <person name="Jang J.Y."/>
            <person name="Oh Y.J."/>
            <person name="Lim S.K."/>
            <person name="Park H.K."/>
            <person name="Lee C."/>
            <person name="Kim J.Y."/>
            <person name="Lee M.A."/>
            <person name="Choi H.J."/>
        </authorList>
    </citation>
    <scope>NUCLEOTIDE SEQUENCE [LARGE SCALE GENOMIC DNA]</scope>
    <source>
        <strain evidence="9 10">NKC1-1</strain>
    </source>
</reference>
<feature type="transmembrane region" description="Helical" evidence="7">
    <location>
        <begin position="154"/>
        <end position="173"/>
    </location>
</feature>
<dbReference type="Gene3D" id="1.10.3730.20">
    <property type="match status" value="1"/>
</dbReference>
<comment type="subcellular location">
    <subcellularLocation>
        <location evidence="1">Cell membrane</location>
        <topology evidence="1">Multi-pass membrane protein</topology>
    </subcellularLocation>
</comment>
<proteinExistence type="inferred from homology"/>
<keyword evidence="4 7" id="KW-0812">Transmembrane</keyword>
<keyword evidence="6 7" id="KW-0472">Membrane</keyword>
<dbReference type="EMBL" id="CP031092">
    <property type="protein sequence ID" value="AXF56786.1"/>
    <property type="molecule type" value="Genomic_DNA"/>
</dbReference>
<dbReference type="SUPFAM" id="SSF103481">
    <property type="entry name" value="Multidrug resistance efflux transporter EmrE"/>
    <property type="match status" value="2"/>
</dbReference>
<gene>
    <name evidence="9" type="ORF">DT065_12730</name>
</gene>
<comment type="similarity">
    <text evidence="2">Belongs to the EamA transporter family.</text>
</comment>
<feature type="transmembrane region" description="Helical" evidence="7">
    <location>
        <begin position="103"/>
        <end position="122"/>
    </location>
</feature>
<dbReference type="PANTHER" id="PTHR32322:SF18">
    <property type="entry name" value="S-ADENOSYLMETHIONINE_S-ADENOSYLHOMOCYSTEINE TRANSPORTER"/>
    <property type="match status" value="1"/>
</dbReference>
<dbReference type="GO" id="GO:0005886">
    <property type="term" value="C:plasma membrane"/>
    <property type="evidence" value="ECO:0007669"/>
    <property type="project" value="UniProtKB-SubCell"/>
</dbReference>
<feature type="transmembrane region" description="Helical" evidence="7">
    <location>
        <begin position="12"/>
        <end position="31"/>
    </location>
</feature>
<protein>
    <recommendedName>
        <fullName evidence="8">EamA domain-containing protein</fullName>
    </recommendedName>
</protein>
<feature type="transmembrane region" description="Helical" evidence="7">
    <location>
        <begin position="274"/>
        <end position="292"/>
    </location>
</feature>
<feature type="transmembrane region" description="Helical" evidence="7">
    <location>
        <begin position="131"/>
        <end position="148"/>
    </location>
</feature>
<keyword evidence="5 7" id="KW-1133">Transmembrane helix</keyword>